<dbReference type="RefSeq" id="WP_353865696.1">
    <property type="nucleotide sequence ID" value="NZ_CP088295.1"/>
</dbReference>
<protein>
    <submittedName>
        <fullName evidence="1">Ferritin-like domain-containing protein</fullName>
    </submittedName>
</protein>
<dbReference type="Pfam" id="PF13668">
    <property type="entry name" value="Ferritin_2"/>
    <property type="match status" value="1"/>
</dbReference>
<name>A0ABY5PKQ0_9ACTN</name>
<gene>
    <name evidence="1" type="ORF">LRS13_06870</name>
</gene>
<evidence type="ECO:0000313" key="2">
    <source>
        <dbReference type="Proteomes" id="UP001058860"/>
    </source>
</evidence>
<proteinExistence type="predicted"/>
<keyword evidence="2" id="KW-1185">Reference proteome</keyword>
<dbReference type="InterPro" id="IPR009078">
    <property type="entry name" value="Ferritin-like_SF"/>
</dbReference>
<evidence type="ECO:0000313" key="1">
    <source>
        <dbReference type="EMBL" id="UUY05237.1"/>
    </source>
</evidence>
<sequence length="237" mass="24766">MIADAVDRLHAGESAATRRRFVGGAAAAVGGLGLMSLPSKAMAANDAQTILNIAATAEVLATIVNTVGAEKVDFDDKVTRNNVRAAAYEELLHYQFLTANGAKPATTKIWIPDGLFSSEKSLLGGLVAGDQVFVNAYLIGVTAFAAGGQADLARYAAEIMGVEAVHRALALQSLGKLGNDRAYSRYEFTAIEDAVTAITKLGFGLGTEGKGKGRFYDFAEVSKRTPKPGGVNTKKPA</sequence>
<organism evidence="1 2">
    <name type="scientific">Svornostia abyssi</name>
    <dbReference type="NCBI Taxonomy" id="2898438"/>
    <lineage>
        <taxon>Bacteria</taxon>
        <taxon>Bacillati</taxon>
        <taxon>Actinomycetota</taxon>
        <taxon>Thermoleophilia</taxon>
        <taxon>Solirubrobacterales</taxon>
        <taxon>Baekduiaceae</taxon>
        <taxon>Svornostia</taxon>
    </lineage>
</organism>
<dbReference type="EMBL" id="CP088295">
    <property type="protein sequence ID" value="UUY05237.1"/>
    <property type="molecule type" value="Genomic_DNA"/>
</dbReference>
<dbReference type="InterPro" id="IPR019546">
    <property type="entry name" value="TAT_signal_bac_arc"/>
</dbReference>
<dbReference type="SUPFAM" id="SSF47240">
    <property type="entry name" value="Ferritin-like"/>
    <property type="match status" value="1"/>
</dbReference>
<accession>A0ABY5PKQ0</accession>
<reference evidence="2" key="1">
    <citation type="submission" date="2021-11" db="EMBL/GenBank/DDBJ databases">
        <title>Cultivation dependent microbiological survey of springs from the worlds oldest radium mine currently devoted to the extraction of radon-saturated water.</title>
        <authorList>
            <person name="Kapinusova G."/>
            <person name="Smrhova T."/>
            <person name="Strejcek M."/>
            <person name="Suman J."/>
            <person name="Jani K."/>
            <person name="Pajer P."/>
            <person name="Uhlik O."/>
        </authorList>
    </citation>
    <scope>NUCLEOTIDE SEQUENCE [LARGE SCALE GENOMIC DNA]</scope>
    <source>
        <strain evidence="2">J379</strain>
    </source>
</reference>
<dbReference type="Proteomes" id="UP001058860">
    <property type="component" value="Chromosome"/>
</dbReference>
<dbReference type="NCBIfam" id="TIGR01409">
    <property type="entry name" value="TAT_signal_seq"/>
    <property type="match status" value="1"/>
</dbReference>